<evidence type="ECO:0000256" key="4">
    <source>
        <dbReference type="ARBA" id="ARBA00022692"/>
    </source>
</evidence>
<dbReference type="Gene3D" id="1.10.4030.10">
    <property type="entry name" value="Porin chaperone SurA, peptide-binding domain"/>
    <property type="match status" value="1"/>
</dbReference>
<evidence type="ECO:0000256" key="7">
    <source>
        <dbReference type="ARBA" id="ARBA00023186"/>
    </source>
</evidence>
<keyword evidence="2" id="KW-1003">Cell membrane</keyword>
<dbReference type="SUPFAM" id="SSF109998">
    <property type="entry name" value="Triger factor/SurA peptide-binding domain-like"/>
    <property type="match status" value="1"/>
</dbReference>
<dbReference type="InterPro" id="IPR046357">
    <property type="entry name" value="PPIase_dom_sf"/>
</dbReference>
<keyword evidence="3" id="KW-0997">Cell inner membrane</keyword>
<evidence type="ECO:0000313" key="15">
    <source>
        <dbReference type="Proteomes" id="UP000323708"/>
    </source>
</evidence>
<keyword evidence="4 12" id="KW-0812">Transmembrane</keyword>
<evidence type="ECO:0000256" key="1">
    <source>
        <dbReference type="ARBA" id="ARBA00004382"/>
    </source>
</evidence>
<dbReference type="SUPFAM" id="SSF54534">
    <property type="entry name" value="FKBP-like"/>
    <property type="match status" value="1"/>
</dbReference>
<comment type="similarity">
    <text evidence="8">Belongs to the PpiD chaperone family.</text>
</comment>
<dbReference type="InterPro" id="IPR023058">
    <property type="entry name" value="PPIase_PpiC_CS"/>
</dbReference>
<feature type="transmembrane region" description="Helical" evidence="12">
    <location>
        <begin position="12"/>
        <end position="30"/>
    </location>
</feature>
<dbReference type="Proteomes" id="UP000323708">
    <property type="component" value="Unassembled WGS sequence"/>
</dbReference>
<evidence type="ECO:0000256" key="8">
    <source>
        <dbReference type="ARBA" id="ARBA00038408"/>
    </source>
</evidence>
<evidence type="ECO:0000256" key="11">
    <source>
        <dbReference type="PROSITE-ProRule" id="PRU00278"/>
    </source>
</evidence>
<dbReference type="PROSITE" id="PS01096">
    <property type="entry name" value="PPIC_PPIASE_1"/>
    <property type="match status" value="1"/>
</dbReference>
<dbReference type="InterPro" id="IPR000297">
    <property type="entry name" value="PPIase_PpiC"/>
</dbReference>
<organism evidence="14 15">
    <name type="scientific">Pseudohalioglobus sediminis</name>
    <dbReference type="NCBI Taxonomy" id="2606449"/>
    <lineage>
        <taxon>Bacteria</taxon>
        <taxon>Pseudomonadati</taxon>
        <taxon>Pseudomonadota</taxon>
        <taxon>Gammaproteobacteria</taxon>
        <taxon>Cellvibrionales</taxon>
        <taxon>Halieaceae</taxon>
        <taxon>Pseudohalioglobus</taxon>
    </lineage>
</organism>
<evidence type="ECO:0000256" key="10">
    <source>
        <dbReference type="ARBA" id="ARBA00042775"/>
    </source>
</evidence>
<dbReference type="EMBL" id="VTUX01000002">
    <property type="protein sequence ID" value="KAA1193138.1"/>
    <property type="molecule type" value="Genomic_DNA"/>
</dbReference>
<dbReference type="InterPro" id="IPR027304">
    <property type="entry name" value="Trigger_fact/SurA_dom_sf"/>
</dbReference>
<dbReference type="Pfam" id="PF13624">
    <property type="entry name" value="SurA_N_3"/>
    <property type="match status" value="1"/>
</dbReference>
<keyword evidence="15" id="KW-1185">Reference proteome</keyword>
<dbReference type="PANTHER" id="PTHR47529">
    <property type="entry name" value="PEPTIDYL-PROLYL CIS-TRANS ISOMERASE D"/>
    <property type="match status" value="1"/>
</dbReference>
<comment type="caution">
    <text evidence="14">The sequence shown here is derived from an EMBL/GenBank/DDBJ whole genome shotgun (WGS) entry which is preliminary data.</text>
</comment>
<dbReference type="Gene3D" id="3.10.50.40">
    <property type="match status" value="1"/>
</dbReference>
<proteinExistence type="inferred from homology"/>
<evidence type="ECO:0000313" key="14">
    <source>
        <dbReference type="EMBL" id="KAA1193138.1"/>
    </source>
</evidence>
<evidence type="ECO:0000256" key="9">
    <source>
        <dbReference type="ARBA" id="ARBA00040743"/>
    </source>
</evidence>
<dbReference type="GO" id="GO:0005886">
    <property type="term" value="C:plasma membrane"/>
    <property type="evidence" value="ECO:0007669"/>
    <property type="project" value="UniProtKB-SubCell"/>
</dbReference>
<keyword evidence="7" id="KW-0143">Chaperone</keyword>
<evidence type="ECO:0000256" key="5">
    <source>
        <dbReference type="ARBA" id="ARBA00022989"/>
    </source>
</evidence>
<dbReference type="GO" id="GO:0003755">
    <property type="term" value="F:peptidyl-prolyl cis-trans isomerase activity"/>
    <property type="evidence" value="ECO:0007669"/>
    <property type="project" value="UniProtKB-KW"/>
</dbReference>
<gene>
    <name evidence="14" type="ORF">F0M18_04650</name>
</gene>
<dbReference type="InterPro" id="IPR052029">
    <property type="entry name" value="PpiD_chaperone"/>
</dbReference>
<keyword evidence="11" id="KW-0697">Rotamase</keyword>
<protein>
    <recommendedName>
        <fullName evidence="9">Periplasmic chaperone PpiD</fullName>
    </recommendedName>
    <alternativeName>
        <fullName evidence="10">Periplasmic folding chaperone</fullName>
    </alternativeName>
</protein>
<reference evidence="14 15" key="1">
    <citation type="submission" date="2019-09" db="EMBL/GenBank/DDBJ databases">
        <authorList>
            <person name="Chen X.-Y."/>
        </authorList>
    </citation>
    <scope>NUCLEOTIDE SEQUENCE [LARGE SCALE GENOMIC DNA]</scope>
    <source>
        <strain evidence="14 15">NY5</strain>
    </source>
</reference>
<evidence type="ECO:0000256" key="6">
    <source>
        <dbReference type="ARBA" id="ARBA00023136"/>
    </source>
</evidence>
<accession>A0A5B0X3E5</accession>
<dbReference type="PROSITE" id="PS50198">
    <property type="entry name" value="PPIC_PPIASE_2"/>
    <property type="match status" value="1"/>
</dbReference>
<comment type="subcellular location">
    <subcellularLocation>
        <location evidence="1">Cell inner membrane</location>
        <topology evidence="1">Single-pass type II membrane protein</topology>
        <orientation evidence="1">Periplasmic side</orientation>
    </subcellularLocation>
</comment>
<dbReference type="AlphaFoldDB" id="A0A5B0X3E5"/>
<sequence length="626" mass="68619">MLQDIRANAQGTAAKIIIGLIVIAFSLFGIESILLGGSSNAAAEVNGEEITPQELQQAVNNQKRQLLAMMGDDIDPDLLDDQLISQQALQTLIQRKLLIQSAREMGLTVSDAQIGSIVANMEEFQVDGQFSADMYRARLADAGFTPTSFRMTMSDDLVMGQVRAGLAASEFATPAELSLNARILGEQRDLRYLTIPMERYRSDVEVSAAEVETYYAENADEFLSEEAVVLDYIVISADDFKQPVDEALILDAYEAEKQGGQYATENRVSHILLEQREDESAEDYAQRIATVEQEISSGKDFAELAKQYSDDIGSSGFGGDLGFSSGDAFPEAMELAIAELQVGEVSAPVVTEAGTHIILLNERREGKAPTLEEMRPQLEEQIALSEARVELLRTVETLKDLAFNAQDLNEPAEELALEVARTGRITRAHSEGLFADRVLLDAAFSDDVLNAGHNSDVLELEENRWVVLRVQEHFPAQVMPLEQVREQIVARIADERALQAVEREAAMAVQQLRGGAGVEDYAGDAGFEWQVELGADRRNPMVPREILASAFQLAPPEEGGSVVDYVLSSGGDALVYEVSQVTPGELQSLPEAERNVIQQMVGAEYGQLIDNEYRQGLREAAEINVL</sequence>
<keyword evidence="6 12" id="KW-0472">Membrane</keyword>
<feature type="domain" description="PpiC" evidence="13">
    <location>
        <begin position="263"/>
        <end position="362"/>
    </location>
</feature>
<evidence type="ECO:0000256" key="3">
    <source>
        <dbReference type="ARBA" id="ARBA00022519"/>
    </source>
</evidence>
<keyword evidence="5 12" id="KW-1133">Transmembrane helix</keyword>
<name>A0A5B0X3E5_9GAMM</name>
<keyword evidence="11 14" id="KW-0413">Isomerase</keyword>
<evidence type="ECO:0000259" key="13">
    <source>
        <dbReference type="PROSITE" id="PS50198"/>
    </source>
</evidence>
<dbReference type="Pfam" id="PF00639">
    <property type="entry name" value="Rotamase"/>
    <property type="match status" value="1"/>
</dbReference>
<evidence type="ECO:0000256" key="12">
    <source>
        <dbReference type="SAM" id="Phobius"/>
    </source>
</evidence>
<dbReference type="PANTHER" id="PTHR47529:SF1">
    <property type="entry name" value="PERIPLASMIC CHAPERONE PPID"/>
    <property type="match status" value="1"/>
</dbReference>
<evidence type="ECO:0000256" key="2">
    <source>
        <dbReference type="ARBA" id="ARBA00022475"/>
    </source>
</evidence>
<dbReference type="RefSeq" id="WP_149610246.1">
    <property type="nucleotide sequence ID" value="NZ_VTUX01000002.1"/>
</dbReference>